<reference evidence="7 8" key="1">
    <citation type="journal article" date="2005" name="BMC Genomics">
        <title>Bacterial genome adaptation to niches: divergence of the potential virulence genes in three Burkholderia species of different survival strategies.</title>
        <authorList>
            <person name="Kim H.S."/>
            <person name="Schell M.A."/>
            <person name="Yu Y."/>
            <person name="Ulrich R.L."/>
            <person name="Sarria S.H."/>
            <person name="Nierman W.C."/>
            <person name="DeShazer D."/>
        </authorList>
    </citation>
    <scope>NUCLEOTIDE SEQUENCE [LARGE SCALE GENOMIC DNA]</scope>
    <source>
        <strain evidence="8">ATCC 700388 / DSM 13276 / CCUG 48851 / CIP 106301 / E264</strain>
    </source>
</reference>
<keyword evidence="2" id="KW-0805">Transcription regulation</keyword>
<keyword evidence="8" id="KW-1185">Reference proteome</keyword>
<dbReference type="GO" id="GO:0003677">
    <property type="term" value="F:DNA binding"/>
    <property type="evidence" value="ECO:0007669"/>
    <property type="project" value="UniProtKB-KW"/>
</dbReference>
<dbReference type="InterPro" id="IPR050389">
    <property type="entry name" value="LysR-type_TF"/>
</dbReference>
<dbReference type="EMBL" id="CP000086">
    <property type="protein sequence ID" value="ABC37463.1"/>
    <property type="molecule type" value="Genomic_DNA"/>
</dbReference>
<organism evidence="7 8">
    <name type="scientific">Burkholderia thailandensis (strain ATCC 700388 / DSM 13276 / CCUG 48851 / CIP 106301 / E264)</name>
    <dbReference type="NCBI Taxonomy" id="271848"/>
    <lineage>
        <taxon>Bacteria</taxon>
        <taxon>Pseudomonadati</taxon>
        <taxon>Pseudomonadota</taxon>
        <taxon>Betaproteobacteria</taxon>
        <taxon>Burkholderiales</taxon>
        <taxon>Burkholderiaceae</taxon>
        <taxon>Burkholderia</taxon>
        <taxon>pseudomallei group</taxon>
    </lineage>
</organism>
<dbReference type="PRINTS" id="PR00039">
    <property type="entry name" value="HTHLYSR"/>
</dbReference>
<sequence length="116" mass="12299">MGNMSAEWRGADLALLAALDVLLEEANVTRATARLHLSQPALSAQLARLRELIGDPLLLPAKNGRGMVPTARALALQGPLRGALRELQAARCVTAPRSIPRPTNARSRSSRATTAS</sequence>
<evidence type="ECO:0000256" key="1">
    <source>
        <dbReference type="ARBA" id="ARBA00009437"/>
    </source>
</evidence>
<dbReference type="SUPFAM" id="SSF46785">
    <property type="entry name" value="Winged helix' DNA-binding domain"/>
    <property type="match status" value="1"/>
</dbReference>
<dbReference type="PANTHER" id="PTHR30118">
    <property type="entry name" value="HTH-TYPE TRANSCRIPTIONAL REGULATOR LEUO-RELATED"/>
    <property type="match status" value="1"/>
</dbReference>
<feature type="compositionally biased region" description="Low complexity" evidence="5">
    <location>
        <begin position="103"/>
        <end position="116"/>
    </location>
</feature>
<evidence type="ECO:0000256" key="5">
    <source>
        <dbReference type="SAM" id="MobiDB-lite"/>
    </source>
</evidence>
<dbReference type="Pfam" id="PF00126">
    <property type="entry name" value="HTH_1"/>
    <property type="match status" value="1"/>
</dbReference>
<dbReference type="Proteomes" id="UP000001930">
    <property type="component" value="Chromosome I"/>
</dbReference>
<dbReference type="PANTHER" id="PTHR30118:SF15">
    <property type="entry name" value="TRANSCRIPTIONAL REGULATORY PROTEIN"/>
    <property type="match status" value="1"/>
</dbReference>
<evidence type="ECO:0000256" key="2">
    <source>
        <dbReference type="ARBA" id="ARBA00023015"/>
    </source>
</evidence>
<dbReference type="PROSITE" id="PS50931">
    <property type="entry name" value="HTH_LYSR"/>
    <property type="match status" value="1"/>
</dbReference>
<dbReference type="AlphaFoldDB" id="Q2SZU6"/>
<dbReference type="InterPro" id="IPR000847">
    <property type="entry name" value="LysR_HTH_N"/>
</dbReference>
<protein>
    <submittedName>
        <fullName evidence="7">Transcriptional regulator, LysR family</fullName>
    </submittedName>
</protein>
<evidence type="ECO:0000313" key="8">
    <source>
        <dbReference type="Proteomes" id="UP000001930"/>
    </source>
</evidence>
<evidence type="ECO:0000256" key="3">
    <source>
        <dbReference type="ARBA" id="ARBA00023125"/>
    </source>
</evidence>
<name>Q2SZU6_BURTA</name>
<keyword evidence="4" id="KW-0804">Transcription</keyword>
<dbReference type="HOGENOM" id="CLU_039613_39_6_4"/>
<feature type="region of interest" description="Disordered" evidence="5">
    <location>
        <begin position="95"/>
        <end position="116"/>
    </location>
</feature>
<dbReference type="KEGG" id="bte:BTH_I0999"/>
<gene>
    <name evidence="7" type="ordered locus">BTH_I0999</name>
</gene>
<keyword evidence="3" id="KW-0238">DNA-binding</keyword>
<evidence type="ECO:0000256" key="4">
    <source>
        <dbReference type="ARBA" id="ARBA00023163"/>
    </source>
</evidence>
<comment type="similarity">
    <text evidence="1">Belongs to the LysR transcriptional regulatory family.</text>
</comment>
<feature type="domain" description="HTH lysR-type" evidence="6">
    <location>
        <begin position="12"/>
        <end position="70"/>
    </location>
</feature>
<dbReference type="InterPro" id="IPR036388">
    <property type="entry name" value="WH-like_DNA-bd_sf"/>
</dbReference>
<dbReference type="GO" id="GO:0003700">
    <property type="term" value="F:DNA-binding transcription factor activity"/>
    <property type="evidence" value="ECO:0007669"/>
    <property type="project" value="InterPro"/>
</dbReference>
<accession>Q2SZU6</accession>
<dbReference type="Gene3D" id="1.10.10.10">
    <property type="entry name" value="Winged helix-like DNA-binding domain superfamily/Winged helix DNA-binding domain"/>
    <property type="match status" value="1"/>
</dbReference>
<evidence type="ECO:0000259" key="6">
    <source>
        <dbReference type="PROSITE" id="PS50931"/>
    </source>
</evidence>
<proteinExistence type="inferred from homology"/>
<dbReference type="InterPro" id="IPR036390">
    <property type="entry name" value="WH_DNA-bd_sf"/>
</dbReference>
<evidence type="ECO:0000313" key="7">
    <source>
        <dbReference type="EMBL" id="ABC37463.1"/>
    </source>
</evidence>